<evidence type="ECO:0000256" key="1">
    <source>
        <dbReference type="ARBA" id="ARBA00023002"/>
    </source>
</evidence>
<feature type="region of interest" description="Disordered" evidence="2">
    <location>
        <begin position="1"/>
        <end position="20"/>
    </location>
</feature>
<feature type="domain" description="Flavin reductase like" evidence="3">
    <location>
        <begin position="36"/>
        <end position="180"/>
    </location>
</feature>
<dbReference type="EMBL" id="BAAAJX010000017">
    <property type="protein sequence ID" value="GAA1494612.1"/>
    <property type="molecule type" value="Genomic_DNA"/>
</dbReference>
<dbReference type="Proteomes" id="UP001501742">
    <property type="component" value="Unassembled WGS sequence"/>
</dbReference>
<evidence type="ECO:0000313" key="4">
    <source>
        <dbReference type="EMBL" id="GAA1494612.1"/>
    </source>
</evidence>
<keyword evidence="1" id="KW-0560">Oxidoreductase</keyword>
<reference evidence="4 5" key="1">
    <citation type="journal article" date="2019" name="Int. J. Syst. Evol. Microbiol.">
        <title>The Global Catalogue of Microorganisms (GCM) 10K type strain sequencing project: providing services to taxonomists for standard genome sequencing and annotation.</title>
        <authorList>
            <consortium name="The Broad Institute Genomics Platform"/>
            <consortium name="The Broad Institute Genome Sequencing Center for Infectious Disease"/>
            <person name="Wu L."/>
            <person name="Ma J."/>
        </authorList>
    </citation>
    <scope>NUCLEOTIDE SEQUENCE [LARGE SCALE GENOMIC DNA]</scope>
    <source>
        <strain evidence="4 5">JCM 12140</strain>
    </source>
</reference>
<accession>A0ABN1ZGF4</accession>
<proteinExistence type="predicted"/>
<organism evidence="4 5">
    <name type="scientific">Curtobacterium herbarum</name>
    <dbReference type="NCBI Taxonomy" id="150122"/>
    <lineage>
        <taxon>Bacteria</taxon>
        <taxon>Bacillati</taxon>
        <taxon>Actinomycetota</taxon>
        <taxon>Actinomycetes</taxon>
        <taxon>Micrococcales</taxon>
        <taxon>Microbacteriaceae</taxon>
        <taxon>Curtobacterium</taxon>
    </lineage>
</organism>
<protein>
    <submittedName>
        <fullName evidence="4">Flavin reductase family protein</fullName>
    </submittedName>
</protein>
<gene>
    <name evidence="4" type="ORF">GCM10009627_29580</name>
</gene>
<dbReference type="Pfam" id="PF01613">
    <property type="entry name" value="Flavin_Reduct"/>
    <property type="match status" value="1"/>
</dbReference>
<dbReference type="InterPro" id="IPR002563">
    <property type="entry name" value="Flavin_Rdtase-like_dom"/>
</dbReference>
<dbReference type="InterPro" id="IPR012349">
    <property type="entry name" value="Split_barrel_FMN-bd"/>
</dbReference>
<name>A0ABN1ZGF4_9MICO</name>
<dbReference type="SUPFAM" id="SSF50475">
    <property type="entry name" value="FMN-binding split barrel"/>
    <property type="match status" value="1"/>
</dbReference>
<dbReference type="PANTHER" id="PTHR30466:SF1">
    <property type="entry name" value="FMN REDUCTASE (NADH) RUTF"/>
    <property type="match status" value="1"/>
</dbReference>
<keyword evidence="5" id="KW-1185">Reference proteome</keyword>
<evidence type="ECO:0000313" key="5">
    <source>
        <dbReference type="Proteomes" id="UP001501742"/>
    </source>
</evidence>
<dbReference type="SMART" id="SM00903">
    <property type="entry name" value="Flavin_Reduct"/>
    <property type="match status" value="1"/>
</dbReference>
<comment type="caution">
    <text evidence="4">The sequence shown here is derived from an EMBL/GenBank/DDBJ whole genome shotgun (WGS) entry which is preliminary data.</text>
</comment>
<evidence type="ECO:0000259" key="3">
    <source>
        <dbReference type="SMART" id="SM00903"/>
    </source>
</evidence>
<dbReference type="Gene3D" id="2.30.110.10">
    <property type="entry name" value="Electron Transport, Fmn-binding Protein, Chain A"/>
    <property type="match status" value="1"/>
</dbReference>
<dbReference type="InterPro" id="IPR050268">
    <property type="entry name" value="NADH-dep_flavin_reductase"/>
</dbReference>
<dbReference type="PANTHER" id="PTHR30466">
    <property type="entry name" value="FLAVIN REDUCTASE"/>
    <property type="match status" value="1"/>
</dbReference>
<dbReference type="RefSeq" id="WP_239539781.1">
    <property type="nucleotide sequence ID" value="NZ_BAAAJX010000017.1"/>
</dbReference>
<evidence type="ECO:0000256" key="2">
    <source>
        <dbReference type="SAM" id="MobiDB-lite"/>
    </source>
</evidence>
<sequence length="188" mass="19131">MPDAAPVDVPQPGTPAVPPTVDASTADIAAAYKEAFRGHPAGVAVITAEGPDGPTGLTASSVASVAVDPPVLVFSLSTNSGSAGVVLGAPTFVVHLMDARGVALAKRFASTGSPAADDPIWGRLPSGDRYLPDAASALRCRPLSTTPIGSSTVVVAEVLDIVVGLDRGEPLVYHNREFHSLTDRSRLS</sequence>